<feature type="domain" description="RNase H type-1" evidence="7">
    <location>
        <begin position="753"/>
        <end position="801"/>
    </location>
</feature>
<keyword evidence="1" id="KW-0677">Repeat</keyword>
<evidence type="ECO:0000313" key="10">
    <source>
        <dbReference type="EMBL" id="THG04365.1"/>
    </source>
</evidence>
<feature type="compositionally biased region" description="Basic and acidic residues" evidence="5">
    <location>
        <begin position="665"/>
        <end position="674"/>
    </location>
</feature>
<dbReference type="GO" id="GO:0006952">
    <property type="term" value="P:defense response"/>
    <property type="evidence" value="ECO:0007669"/>
    <property type="project" value="UniProtKB-KW"/>
</dbReference>
<dbReference type="PRINTS" id="PR00364">
    <property type="entry name" value="DISEASERSIST"/>
</dbReference>
<keyword evidence="2" id="KW-0547">Nucleotide-binding</keyword>
<dbReference type="CDD" id="cd06222">
    <property type="entry name" value="RNase_H_like"/>
    <property type="match status" value="1"/>
</dbReference>
<protein>
    <submittedName>
        <fullName evidence="10">Uncharacterized protein</fullName>
    </submittedName>
</protein>
<dbReference type="Pfam" id="PF13456">
    <property type="entry name" value="RVT_3"/>
    <property type="match status" value="1"/>
</dbReference>
<dbReference type="InterPro" id="IPR055414">
    <property type="entry name" value="LRR_R13L4/SHOC2-like"/>
</dbReference>
<evidence type="ECO:0000256" key="4">
    <source>
        <dbReference type="ARBA" id="ARBA00022840"/>
    </source>
</evidence>
<evidence type="ECO:0000259" key="9">
    <source>
        <dbReference type="Pfam" id="PF23598"/>
    </source>
</evidence>
<dbReference type="GO" id="GO:0043531">
    <property type="term" value="F:ADP binding"/>
    <property type="evidence" value="ECO:0007669"/>
    <property type="project" value="InterPro"/>
</dbReference>
<keyword evidence="11" id="KW-1185">Reference proteome</keyword>
<dbReference type="InterPro" id="IPR032675">
    <property type="entry name" value="LRR_dom_sf"/>
</dbReference>
<dbReference type="GO" id="GO:0005524">
    <property type="term" value="F:ATP binding"/>
    <property type="evidence" value="ECO:0007669"/>
    <property type="project" value="UniProtKB-KW"/>
</dbReference>
<evidence type="ECO:0000256" key="2">
    <source>
        <dbReference type="ARBA" id="ARBA00022741"/>
    </source>
</evidence>
<gene>
    <name evidence="10" type="ORF">TEA_025702</name>
</gene>
<sequence>MAEEIIFSIAKNILSKLGSYALQQIGLAWGVKKELKKMENTMLTIQNVLVDAQKQQVSNLAVKEWLQRLKVVVYDADDLLDEVATEALKRQRETHRGMMREQVSNFAVKEWLQRLKVVVYDADDLLDEVATEALKRQRETHRGMMREVCYFFTPSNPFKFHCDVAHKLKDISEMLDEIVLDMSKFKFVVRSEDRTIEIKRREETSSFVRSVEVIGREREKEVIVQLLVSSSGDENVDVIPIVGMGGLGKTILAQSIYNDNKIECHFSKRLWVCVSDDFDIKRILVKILKALGDNTCDNVEIDQLQSHVRGVLSHQKIFLVLDDVWNEDPVEWAKLRDMLIVGARGSRIVVTTRSRKVASIVHTMDPYELKGLSDDECLSILVNPDKVRHVSFDSSSYGELPRPLIEAKKLRTILFPSKRQSTFGSSVETIISSFRCLRVVNFNNPDIEDNHGQRFNFLSKNVVNLKHLRYLNMKYCYGMQTLPKGFGNSLLNLQYLNLYGSALCELPEDFGKLINLRFLGLSSMLTCLPEKQIGGLTSLQELQLYDSFELTALGEGIGKLTCLRKLEIKLCPMLTSLPFGMRYLTALEHLKISHCFALKFSGDNDLQGLRRLKSLTLVDLPRLISPPIRFPTAIANRYDESEKNRGHDGGDSGGHECGGWSGSKEGGKEKEERGLASSLKRLGMGGCQSPAASERVRRKKEEGGDLWRYVKLNVDGTAMGNPWLAGFDGIFRDKAGNFKLAFAKTISYITNAMAEMKEVHHRKLELLLLDGLALAQGFEALQLHFVYREANSAADALAKYADPEKQELLLASDHPQPASYLLPRKAESNYSEGRIA</sequence>
<name>A0A4S4DN68_CAMSN</name>
<dbReference type="EMBL" id="SDRB02010783">
    <property type="protein sequence ID" value="THG04365.1"/>
    <property type="molecule type" value="Genomic_DNA"/>
</dbReference>
<dbReference type="GO" id="GO:0003676">
    <property type="term" value="F:nucleic acid binding"/>
    <property type="evidence" value="ECO:0007669"/>
    <property type="project" value="InterPro"/>
</dbReference>
<dbReference type="Pfam" id="PF23598">
    <property type="entry name" value="LRR_14"/>
    <property type="match status" value="1"/>
</dbReference>
<evidence type="ECO:0000256" key="3">
    <source>
        <dbReference type="ARBA" id="ARBA00022821"/>
    </source>
</evidence>
<dbReference type="Gene3D" id="1.20.5.4130">
    <property type="match status" value="2"/>
</dbReference>
<dbReference type="PANTHER" id="PTHR36766:SF40">
    <property type="entry name" value="DISEASE RESISTANCE PROTEIN RGA3"/>
    <property type="match status" value="1"/>
</dbReference>
<dbReference type="InterPro" id="IPR041118">
    <property type="entry name" value="Rx_N"/>
</dbReference>
<dbReference type="GO" id="GO:0004523">
    <property type="term" value="F:RNA-DNA hybrid ribonuclease activity"/>
    <property type="evidence" value="ECO:0007669"/>
    <property type="project" value="InterPro"/>
</dbReference>
<dbReference type="PANTHER" id="PTHR36766">
    <property type="entry name" value="PLANT BROAD-SPECTRUM MILDEW RESISTANCE PROTEIN RPW8"/>
    <property type="match status" value="1"/>
</dbReference>
<feature type="domain" description="Disease resistance R13L4/SHOC-2-like LRR" evidence="9">
    <location>
        <begin position="424"/>
        <end position="626"/>
    </location>
</feature>
<dbReference type="Proteomes" id="UP000306102">
    <property type="component" value="Unassembled WGS sequence"/>
</dbReference>
<accession>A0A4S4DN68</accession>
<evidence type="ECO:0000259" key="8">
    <source>
        <dbReference type="Pfam" id="PF18052"/>
    </source>
</evidence>
<comment type="caution">
    <text evidence="10">The sequence shown here is derived from an EMBL/GenBank/DDBJ whole genome shotgun (WGS) entry which is preliminary data.</text>
</comment>
<dbReference type="Gene3D" id="3.80.10.10">
    <property type="entry name" value="Ribonuclease Inhibitor"/>
    <property type="match status" value="1"/>
</dbReference>
<keyword evidence="3" id="KW-0611">Plant defense</keyword>
<feature type="compositionally biased region" description="Basic and acidic residues" evidence="5">
    <location>
        <begin position="639"/>
        <end position="654"/>
    </location>
</feature>
<feature type="domain" description="Disease resistance N-terminal" evidence="8">
    <location>
        <begin position="100"/>
        <end position="142"/>
    </location>
</feature>
<dbReference type="GO" id="GO:0051707">
    <property type="term" value="P:response to other organism"/>
    <property type="evidence" value="ECO:0007669"/>
    <property type="project" value="UniProtKB-ARBA"/>
</dbReference>
<dbReference type="FunFam" id="3.40.50.300:FF:001091">
    <property type="entry name" value="Probable disease resistance protein At1g61300"/>
    <property type="match status" value="1"/>
</dbReference>
<dbReference type="InterPro" id="IPR002156">
    <property type="entry name" value="RNaseH_domain"/>
</dbReference>
<evidence type="ECO:0000313" key="11">
    <source>
        <dbReference type="Proteomes" id="UP000306102"/>
    </source>
</evidence>
<dbReference type="AlphaFoldDB" id="A0A4S4DN68"/>
<dbReference type="STRING" id="542762.A0A4S4DN68"/>
<reference evidence="10 11" key="1">
    <citation type="journal article" date="2018" name="Proc. Natl. Acad. Sci. U.S.A.">
        <title>Draft genome sequence of Camellia sinensis var. sinensis provides insights into the evolution of the tea genome and tea quality.</title>
        <authorList>
            <person name="Wei C."/>
            <person name="Yang H."/>
            <person name="Wang S."/>
            <person name="Zhao J."/>
            <person name="Liu C."/>
            <person name="Gao L."/>
            <person name="Xia E."/>
            <person name="Lu Y."/>
            <person name="Tai Y."/>
            <person name="She G."/>
            <person name="Sun J."/>
            <person name="Cao H."/>
            <person name="Tong W."/>
            <person name="Gao Q."/>
            <person name="Li Y."/>
            <person name="Deng W."/>
            <person name="Jiang X."/>
            <person name="Wang W."/>
            <person name="Chen Q."/>
            <person name="Zhang S."/>
            <person name="Li H."/>
            <person name="Wu J."/>
            <person name="Wang P."/>
            <person name="Li P."/>
            <person name="Shi C."/>
            <person name="Zheng F."/>
            <person name="Jian J."/>
            <person name="Huang B."/>
            <person name="Shan D."/>
            <person name="Shi M."/>
            <person name="Fang C."/>
            <person name="Yue Y."/>
            <person name="Li F."/>
            <person name="Li D."/>
            <person name="Wei S."/>
            <person name="Han B."/>
            <person name="Jiang C."/>
            <person name="Yin Y."/>
            <person name="Xia T."/>
            <person name="Zhang Z."/>
            <person name="Bennetzen J.L."/>
            <person name="Zhao S."/>
            <person name="Wan X."/>
        </authorList>
    </citation>
    <scope>NUCLEOTIDE SEQUENCE [LARGE SCALE GENOMIC DNA]</scope>
    <source>
        <strain evidence="11">cv. Shuchazao</strain>
        <tissue evidence="10">Leaf</tissue>
    </source>
</reference>
<dbReference type="Pfam" id="PF00931">
    <property type="entry name" value="NB-ARC"/>
    <property type="match status" value="1"/>
</dbReference>
<feature type="domain" description="Disease resistance N-terminal" evidence="8">
    <location>
        <begin position="11"/>
        <end position="95"/>
    </location>
</feature>
<keyword evidence="4" id="KW-0067">ATP-binding</keyword>
<evidence type="ECO:0000259" key="6">
    <source>
        <dbReference type="Pfam" id="PF00931"/>
    </source>
</evidence>
<dbReference type="InterPro" id="IPR044730">
    <property type="entry name" value="RNase_H-like_dom_plant"/>
</dbReference>
<evidence type="ECO:0000256" key="5">
    <source>
        <dbReference type="SAM" id="MobiDB-lite"/>
    </source>
</evidence>
<dbReference type="InterPro" id="IPR002182">
    <property type="entry name" value="NB-ARC"/>
</dbReference>
<dbReference type="InterPro" id="IPR027417">
    <property type="entry name" value="P-loop_NTPase"/>
</dbReference>
<dbReference type="Gene3D" id="3.40.50.300">
    <property type="entry name" value="P-loop containing nucleotide triphosphate hydrolases"/>
    <property type="match status" value="1"/>
</dbReference>
<organism evidence="10 11">
    <name type="scientific">Camellia sinensis var. sinensis</name>
    <name type="common">China tea</name>
    <dbReference type="NCBI Taxonomy" id="542762"/>
    <lineage>
        <taxon>Eukaryota</taxon>
        <taxon>Viridiplantae</taxon>
        <taxon>Streptophyta</taxon>
        <taxon>Embryophyta</taxon>
        <taxon>Tracheophyta</taxon>
        <taxon>Spermatophyta</taxon>
        <taxon>Magnoliopsida</taxon>
        <taxon>eudicotyledons</taxon>
        <taxon>Gunneridae</taxon>
        <taxon>Pentapetalae</taxon>
        <taxon>asterids</taxon>
        <taxon>Ericales</taxon>
        <taxon>Theaceae</taxon>
        <taxon>Camellia</taxon>
    </lineage>
</organism>
<evidence type="ECO:0000259" key="7">
    <source>
        <dbReference type="Pfam" id="PF13456"/>
    </source>
</evidence>
<feature type="region of interest" description="Disordered" evidence="5">
    <location>
        <begin position="639"/>
        <end position="675"/>
    </location>
</feature>
<dbReference type="Pfam" id="PF18052">
    <property type="entry name" value="Rx_N"/>
    <property type="match status" value="2"/>
</dbReference>
<dbReference type="SUPFAM" id="SSF52058">
    <property type="entry name" value="L domain-like"/>
    <property type="match status" value="1"/>
</dbReference>
<dbReference type="SUPFAM" id="SSF52540">
    <property type="entry name" value="P-loop containing nucleoside triphosphate hydrolases"/>
    <property type="match status" value="1"/>
</dbReference>
<proteinExistence type="predicted"/>
<feature type="domain" description="NB-ARC" evidence="6">
    <location>
        <begin position="218"/>
        <end position="383"/>
    </location>
</feature>
<evidence type="ECO:0000256" key="1">
    <source>
        <dbReference type="ARBA" id="ARBA00022737"/>
    </source>
</evidence>